<evidence type="ECO:0000313" key="5">
    <source>
        <dbReference type="Proteomes" id="UP000077421"/>
    </source>
</evidence>
<reference evidence="3 5" key="1">
    <citation type="submission" date="2016-02" db="EMBL/GenBank/DDBJ databases">
        <title>Draft genome sequence of Acidibacillus ferrooxidans SLC66.</title>
        <authorList>
            <person name="Oliveira G."/>
            <person name="Nancucheo I."/>
            <person name="Dall'Agnol H."/>
            <person name="Johnson B."/>
            <person name="Oliveira R."/>
            <person name="Nunes G.L."/>
            <person name="Tzotzos G."/>
            <person name="Orellana S.C."/>
            <person name="Salim A.C."/>
            <person name="Araujo F.M."/>
        </authorList>
    </citation>
    <scope>NUCLEOTIDE SEQUENCE [LARGE SCALE GENOMIC DNA]</scope>
    <source>
        <strain evidence="3 5">SLC66</strain>
    </source>
</reference>
<dbReference type="InterPro" id="IPR018392">
    <property type="entry name" value="LysM"/>
</dbReference>
<name>A0A1V4ES45_9BACL</name>
<dbReference type="CDD" id="cd14667">
    <property type="entry name" value="3D_containing_proteins"/>
    <property type="match status" value="1"/>
</dbReference>
<feature type="domain" description="LysM" evidence="2">
    <location>
        <begin position="36"/>
        <end position="80"/>
    </location>
</feature>
<dbReference type="InterPro" id="IPR036779">
    <property type="entry name" value="LysM_dom_sf"/>
</dbReference>
<dbReference type="GO" id="GO:0009254">
    <property type="term" value="P:peptidoglycan turnover"/>
    <property type="evidence" value="ECO:0007669"/>
    <property type="project" value="InterPro"/>
</dbReference>
<evidence type="ECO:0000313" key="6">
    <source>
        <dbReference type="Proteomes" id="UP000190229"/>
    </source>
</evidence>
<dbReference type="InterPro" id="IPR010611">
    <property type="entry name" value="3D_dom"/>
</dbReference>
<sequence length="286" mass="31728">MRRIIGWIASVAMMTQANTSLQTSQIHTHTQPTAVIVYRIQPGNTLQTIAKRFKTSVETLVKLNRINHPNLIQTGQQLQIPQTLPFAPSGTRAIVSTLTAYTDGFASTGKHPGTPSYGVTATGDTTIQGITVAVDPNVIPYGSVLYIPGVGFRIADDTGGAITGTHIDVFFRSENTALQFGRKRNQIVYVLPYSMRSMMKGILRANAHPYMHGHAYDRRIIQRTYARHKRAVTFFTSHTHPLHNHHMVLPAHSPRLFHAPNILDAADIILIQSVWRPAFLSAEHVI</sequence>
<reference evidence="4 6" key="2">
    <citation type="submission" date="2017-02" db="EMBL/GenBank/DDBJ databases">
        <title>Draft genome of Acidibacillus ferrooxidans Huett2.</title>
        <authorList>
            <person name="Schopf S."/>
        </authorList>
    </citation>
    <scope>NUCLEOTIDE SEQUENCE [LARGE SCALE GENOMIC DNA]</scope>
    <source>
        <strain evidence="4 6">Huett2</strain>
    </source>
</reference>
<dbReference type="Pfam" id="PF06725">
    <property type="entry name" value="3D"/>
    <property type="match status" value="1"/>
</dbReference>
<dbReference type="InterPro" id="IPR059180">
    <property type="entry name" value="3D_YorM"/>
</dbReference>
<dbReference type="Gene3D" id="3.10.350.10">
    <property type="entry name" value="LysM domain"/>
    <property type="match status" value="1"/>
</dbReference>
<dbReference type="PROSITE" id="PS51782">
    <property type="entry name" value="LYSM"/>
    <property type="match status" value="1"/>
</dbReference>
<dbReference type="Pfam" id="PF01476">
    <property type="entry name" value="LysM"/>
    <property type="match status" value="1"/>
</dbReference>
<dbReference type="Proteomes" id="UP000077421">
    <property type="component" value="Unassembled WGS sequence"/>
</dbReference>
<protein>
    <recommendedName>
        <fullName evidence="2">LysM domain-containing protein</fullName>
    </recommendedName>
</protein>
<dbReference type="RefSeq" id="WP_067560461.1">
    <property type="nucleotide sequence ID" value="NZ_LSUQ01000001.1"/>
</dbReference>
<evidence type="ECO:0000256" key="1">
    <source>
        <dbReference type="ARBA" id="ARBA00022729"/>
    </source>
</evidence>
<gene>
    <name evidence="3" type="ORF">AYW79_00450</name>
    <name evidence="4" type="ORF">B2M26_08990</name>
</gene>
<dbReference type="GO" id="GO:0019867">
    <property type="term" value="C:outer membrane"/>
    <property type="evidence" value="ECO:0007669"/>
    <property type="project" value="InterPro"/>
</dbReference>
<dbReference type="Proteomes" id="UP000190229">
    <property type="component" value="Unassembled WGS sequence"/>
</dbReference>
<evidence type="ECO:0000313" key="3">
    <source>
        <dbReference type="EMBL" id="OAG95416.1"/>
    </source>
</evidence>
<dbReference type="SUPFAM" id="SSF50685">
    <property type="entry name" value="Barwin-like endoglucanases"/>
    <property type="match status" value="1"/>
</dbReference>
<dbReference type="SUPFAM" id="SSF54106">
    <property type="entry name" value="LysM domain"/>
    <property type="match status" value="1"/>
</dbReference>
<comment type="caution">
    <text evidence="4">The sequence shown here is derived from an EMBL/GenBank/DDBJ whole genome shotgun (WGS) entry which is preliminary data.</text>
</comment>
<dbReference type="AlphaFoldDB" id="A0A1V4ES45"/>
<dbReference type="InterPro" id="IPR051933">
    <property type="entry name" value="Resuscitation_pf_RpfB"/>
</dbReference>
<dbReference type="PANTHER" id="PTHR39160">
    <property type="entry name" value="CELL WALL-BINDING PROTEIN YOCH"/>
    <property type="match status" value="1"/>
</dbReference>
<dbReference type="EMBL" id="LSUQ01000001">
    <property type="protein sequence ID" value="OAG95416.1"/>
    <property type="molecule type" value="Genomic_DNA"/>
</dbReference>
<keyword evidence="6" id="KW-1185">Reference proteome</keyword>
<dbReference type="InterPro" id="IPR036908">
    <property type="entry name" value="RlpA-like_sf"/>
</dbReference>
<dbReference type="CDD" id="cd00118">
    <property type="entry name" value="LysM"/>
    <property type="match status" value="1"/>
</dbReference>
<dbReference type="SMART" id="SM00257">
    <property type="entry name" value="LysM"/>
    <property type="match status" value="1"/>
</dbReference>
<evidence type="ECO:0000313" key="4">
    <source>
        <dbReference type="EMBL" id="OPG15747.1"/>
    </source>
</evidence>
<dbReference type="EMBL" id="MWPS01000026">
    <property type="protein sequence ID" value="OPG15747.1"/>
    <property type="molecule type" value="Genomic_DNA"/>
</dbReference>
<proteinExistence type="predicted"/>
<dbReference type="Gene3D" id="2.40.40.10">
    <property type="entry name" value="RlpA-like domain"/>
    <property type="match status" value="1"/>
</dbReference>
<organism evidence="4 6">
    <name type="scientific">Ferroacidibacillus organovorans</name>
    <dbReference type="NCBI Taxonomy" id="1765683"/>
    <lineage>
        <taxon>Bacteria</taxon>
        <taxon>Bacillati</taxon>
        <taxon>Bacillota</taxon>
        <taxon>Bacilli</taxon>
        <taxon>Bacillales</taxon>
        <taxon>Alicyclobacillaceae</taxon>
        <taxon>Ferroacidibacillus</taxon>
    </lineage>
</organism>
<keyword evidence="1" id="KW-0732">Signal</keyword>
<accession>A0A1V4ES45</accession>
<dbReference type="GO" id="GO:0004553">
    <property type="term" value="F:hydrolase activity, hydrolyzing O-glycosyl compounds"/>
    <property type="evidence" value="ECO:0007669"/>
    <property type="project" value="InterPro"/>
</dbReference>
<evidence type="ECO:0000259" key="2">
    <source>
        <dbReference type="PROSITE" id="PS51782"/>
    </source>
</evidence>
<dbReference type="PANTHER" id="PTHR39160:SF4">
    <property type="entry name" value="RESUSCITATION-PROMOTING FACTOR RPFB"/>
    <property type="match status" value="1"/>
</dbReference>